<comment type="caution">
    <text evidence="1">The sequence shown here is derived from an EMBL/GenBank/DDBJ whole genome shotgun (WGS) entry which is preliminary data.</text>
</comment>
<sequence>MGVAGVLRLGVLKEGEKHSERFTATARAESGTELCSQRVVQRHESESNGEWYVDEWKCKLSSTEKKTLEAPKISTAEVNRGQNNLLSHFLGKFVSLVTYTARCGC</sequence>
<evidence type="ECO:0000313" key="1">
    <source>
        <dbReference type="EMBL" id="KAK7400309.1"/>
    </source>
</evidence>
<protein>
    <submittedName>
        <fullName evidence="1">Uncharacterized protein</fullName>
    </submittedName>
</protein>
<accession>A0AAN9STU9</accession>
<dbReference type="EMBL" id="JAYMYS010000003">
    <property type="protein sequence ID" value="KAK7400309.1"/>
    <property type="molecule type" value="Genomic_DNA"/>
</dbReference>
<gene>
    <name evidence="1" type="ORF">VNO78_11514</name>
</gene>
<dbReference type="AlphaFoldDB" id="A0AAN9STU9"/>
<organism evidence="1 2">
    <name type="scientific">Psophocarpus tetragonolobus</name>
    <name type="common">Winged bean</name>
    <name type="synonym">Dolichos tetragonolobus</name>
    <dbReference type="NCBI Taxonomy" id="3891"/>
    <lineage>
        <taxon>Eukaryota</taxon>
        <taxon>Viridiplantae</taxon>
        <taxon>Streptophyta</taxon>
        <taxon>Embryophyta</taxon>
        <taxon>Tracheophyta</taxon>
        <taxon>Spermatophyta</taxon>
        <taxon>Magnoliopsida</taxon>
        <taxon>eudicotyledons</taxon>
        <taxon>Gunneridae</taxon>
        <taxon>Pentapetalae</taxon>
        <taxon>rosids</taxon>
        <taxon>fabids</taxon>
        <taxon>Fabales</taxon>
        <taxon>Fabaceae</taxon>
        <taxon>Papilionoideae</taxon>
        <taxon>50 kb inversion clade</taxon>
        <taxon>NPAAA clade</taxon>
        <taxon>indigoferoid/millettioid clade</taxon>
        <taxon>Phaseoleae</taxon>
        <taxon>Psophocarpus</taxon>
    </lineage>
</organism>
<reference evidence="1 2" key="1">
    <citation type="submission" date="2024-01" db="EMBL/GenBank/DDBJ databases">
        <title>The genomes of 5 underutilized Papilionoideae crops provide insights into root nodulation and disease resistanc.</title>
        <authorList>
            <person name="Jiang F."/>
        </authorList>
    </citation>
    <scope>NUCLEOTIDE SEQUENCE [LARGE SCALE GENOMIC DNA]</scope>
    <source>
        <strain evidence="1">DUOXIRENSHENG_FW03</strain>
        <tissue evidence="1">Leaves</tissue>
    </source>
</reference>
<dbReference type="Proteomes" id="UP001386955">
    <property type="component" value="Unassembled WGS sequence"/>
</dbReference>
<keyword evidence="2" id="KW-1185">Reference proteome</keyword>
<name>A0AAN9STU9_PSOTE</name>
<proteinExistence type="predicted"/>
<evidence type="ECO:0000313" key="2">
    <source>
        <dbReference type="Proteomes" id="UP001386955"/>
    </source>
</evidence>